<keyword evidence="4" id="KW-0175">Coiled coil</keyword>
<dbReference type="InterPro" id="IPR036322">
    <property type="entry name" value="WD40_repeat_dom_sf"/>
</dbReference>
<sequence>MSALSSHRSSDAMSTSLPQFRGVRISKFRHVYGQGARREHCYEALRIATSAHDSQLCAVNPKFLACIIEVAGGGAFQVIPLKWTGKVDYHFGRVSGHNGPVTDLKWNPFNDNVIASASDDCTIKIWHIADDSHKHNASEWLIELCAHSRRISYIEWHPTTENVLASAGFDHRILLWNVGSGECIVEIDCHSDTIYSMAFNKSGSLLATTCKDHLLRVIDARTGQLLQQGACHDGAKAAKVVFVSEQDKLLTTGANKASRRQLAVWDRNDLSRSLVLQEIDSSSGLLVPFYDQDLGIAYIAGKGDGNVRYYEITDVPPYIHYLSEYQTRFPQRGLGVMPKRGLNVSQCEVFRFYKVHATQALVEPISFIVPRKSETFQSDLYPPTAGPTPAAQAVYGSMRPVAQLEMDVASMTTKYEQVLLERKRQQEDIESLRYEIDWKDQRITYLERQLEKVVVPQPREESSSPEP</sequence>
<comment type="similarity">
    <text evidence="1 7">Belongs to the WD repeat coronin family.</text>
</comment>
<evidence type="ECO:0000256" key="6">
    <source>
        <dbReference type="PROSITE-ProRule" id="PRU00221"/>
    </source>
</evidence>
<dbReference type="Pfam" id="PF16300">
    <property type="entry name" value="WD40_4"/>
    <property type="match status" value="1"/>
</dbReference>
<dbReference type="SMART" id="SM01167">
    <property type="entry name" value="DUF1900"/>
    <property type="match status" value="1"/>
</dbReference>
<evidence type="ECO:0000256" key="2">
    <source>
        <dbReference type="ARBA" id="ARBA00022574"/>
    </source>
</evidence>
<accession>A0A914VZX3</accession>
<dbReference type="PROSITE" id="PS00678">
    <property type="entry name" value="WD_REPEATS_1"/>
    <property type="match status" value="1"/>
</dbReference>
<evidence type="ECO:0000256" key="1">
    <source>
        <dbReference type="ARBA" id="ARBA00009482"/>
    </source>
</evidence>
<feature type="repeat" description="WD" evidence="6">
    <location>
        <begin position="144"/>
        <end position="186"/>
    </location>
</feature>
<evidence type="ECO:0000256" key="4">
    <source>
        <dbReference type="ARBA" id="ARBA00023054"/>
    </source>
</evidence>
<dbReference type="SUPFAM" id="SSF50978">
    <property type="entry name" value="WD40 repeat-like"/>
    <property type="match status" value="1"/>
</dbReference>
<dbReference type="InterPro" id="IPR001680">
    <property type="entry name" value="WD40_rpt"/>
</dbReference>
<evidence type="ECO:0000313" key="10">
    <source>
        <dbReference type="WBParaSite" id="PSAMB.scaffold273size59796.g4194.t1"/>
    </source>
</evidence>
<keyword evidence="3 7" id="KW-0677">Repeat</keyword>
<dbReference type="InterPro" id="IPR015048">
    <property type="entry name" value="DUF1899"/>
</dbReference>
<dbReference type="WBParaSite" id="PSAMB.scaffold273size59796.g4194.t1">
    <property type="protein sequence ID" value="PSAMB.scaffold273size59796.g4194.t1"/>
    <property type="gene ID" value="PSAMB.scaffold273size59796.g4194"/>
</dbReference>
<dbReference type="InterPro" id="IPR015505">
    <property type="entry name" value="Coronin"/>
</dbReference>
<organism evidence="9 10">
    <name type="scientific">Plectus sambesii</name>
    <dbReference type="NCBI Taxonomy" id="2011161"/>
    <lineage>
        <taxon>Eukaryota</taxon>
        <taxon>Metazoa</taxon>
        <taxon>Ecdysozoa</taxon>
        <taxon>Nematoda</taxon>
        <taxon>Chromadorea</taxon>
        <taxon>Plectida</taxon>
        <taxon>Plectina</taxon>
        <taxon>Plectoidea</taxon>
        <taxon>Plectidae</taxon>
        <taxon>Plectus</taxon>
    </lineage>
</organism>
<dbReference type="FunFam" id="2.130.10.10:FF:000502">
    <property type="entry name" value="Coronin"/>
    <property type="match status" value="1"/>
</dbReference>
<evidence type="ECO:0000256" key="7">
    <source>
        <dbReference type="RuleBase" id="RU280818"/>
    </source>
</evidence>
<dbReference type="GO" id="GO:0051015">
    <property type="term" value="F:actin filament binding"/>
    <property type="evidence" value="ECO:0007669"/>
    <property type="project" value="TreeGrafter"/>
</dbReference>
<keyword evidence="9" id="KW-1185">Reference proteome</keyword>
<keyword evidence="5" id="KW-0009">Actin-binding</keyword>
<evidence type="ECO:0000256" key="5">
    <source>
        <dbReference type="ARBA" id="ARBA00023203"/>
    </source>
</evidence>
<dbReference type="PANTHER" id="PTHR10856">
    <property type="entry name" value="CORONIN"/>
    <property type="match status" value="1"/>
</dbReference>
<dbReference type="SMART" id="SM00320">
    <property type="entry name" value="WD40"/>
    <property type="match status" value="4"/>
</dbReference>
<dbReference type="Pfam" id="PF08953">
    <property type="entry name" value="DUF1899"/>
    <property type="match status" value="1"/>
</dbReference>
<feature type="repeat" description="WD" evidence="6">
    <location>
        <begin position="94"/>
        <end position="136"/>
    </location>
</feature>
<keyword evidence="2 6" id="KW-0853">WD repeat</keyword>
<protein>
    <recommendedName>
        <fullName evidence="7">Coronin</fullName>
    </recommendedName>
</protein>
<dbReference type="PANTHER" id="PTHR10856:SF44">
    <property type="entry name" value="CORONIN"/>
    <property type="match status" value="1"/>
</dbReference>
<dbReference type="PROSITE" id="PS50294">
    <property type="entry name" value="WD_REPEATS_REGION"/>
    <property type="match status" value="2"/>
</dbReference>
<evidence type="ECO:0000313" key="9">
    <source>
        <dbReference type="Proteomes" id="UP000887566"/>
    </source>
</evidence>
<dbReference type="PROSITE" id="PS50082">
    <property type="entry name" value="WD_REPEATS_2"/>
    <property type="match status" value="3"/>
</dbReference>
<dbReference type="InterPro" id="IPR015943">
    <property type="entry name" value="WD40/YVTN_repeat-like_dom_sf"/>
</dbReference>
<evidence type="ECO:0000259" key="8">
    <source>
        <dbReference type="SMART" id="SM01166"/>
    </source>
</evidence>
<dbReference type="Proteomes" id="UP000887566">
    <property type="component" value="Unplaced"/>
</dbReference>
<dbReference type="Pfam" id="PF00400">
    <property type="entry name" value="WD40"/>
    <property type="match status" value="3"/>
</dbReference>
<feature type="domain" description="DUF1899" evidence="8">
    <location>
        <begin position="21"/>
        <end position="85"/>
    </location>
</feature>
<dbReference type="AlphaFoldDB" id="A0A914VZX3"/>
<dbReference type="Gene3D" id="2.130.10.10">
    <property type="entry name" value="YVTN repeat-like/Quinoprotein amine dehydrogenase"/>
    <property type="match status" value="1"/>
</dbReference>
<feature type="repeat" description="WD" evidence="6">
    <location>
        <begin position="187"/>
        <end position="228"/>
    </location>
</feature>
<dbReference type="InterPro" id="IPR019775">
    <property type="entry name" value="WD40_repeat_CS"/>
</dbReference>
<reference evidence="10" key="1">
    <citation type="submission" date="2022-11" db="UniProtKB">
        <authorList>
            <consortium name="WormBaseParasite"/>
        </authorList>
    </citation>
    <scope>IDENTIFICATION</scope>
</reference>
<proteinExistence type="inferred from homology"/>
<name>A0A914VZX3_9BILA</name>
<evidence type="ECO:0000256" key="3">
    <source>
        <dbReference type="ARBA" id="ARBA00022737"/>
    </source>
</evidence>
<dbReference type="SMART" id="SM01166">
    <property type="entry name" value="DUF1899"/>
    <property type="match status" value="1"/>
</dbReference>